<accession>A0A8X7NBC9</accession>
<proteinExistence type="predicted"/>
<sequence length="179" mass="20223">MSPVEQRVYDFWREGANIPVLHPEENRKPEKAGGQTSDTRRDRLEALHRIYGKKPGTYDDSNVRFFEAEYQPLLNLLTAVVKLIRAERSVTGGSAISPEKFAEYQAVKRLRGMYTALESDIFRDHRLLTQQNTVLNKDLDKVMNELGGDFEKNGLTAPSPNGHSKHGIGNSHPSSPSRF</sequence>
<reference evidence="2" key="1">
    <citation type="submission" date="2016-04" db="EMBL/GenBank/DDBJ databases">
        <authorList>
            <person name="Nguyen H.D."/>
            <person name="Samba Siva P."/>
            <person name="Cullis J."/>
            <person name="Levesque C.A."/>
            <person name="Hambleton S."/>
        </authorList>
    </citation>
    <scope>NUCLEOTIDE SEQUENCE</scope>
    <source>
        <strain evidence="2">DAOMC 236422</strain>
    </source>
</reference>
<reference evidence="2" key="2">
    <citation type="journal article" date="2019" name="IMA Fungus">
        <title>Genome sequencing and comparison of five Tilletia species to identify candidate genes for the detection of regulated species infecting wheat.</title>
        <authorList>
            <person name="Nguyen H.D.T."/>
            <person name="Sultana T."/>
            <person name="Kesanakurti P."/>
            <person name="Hambleton S."/>
        </authorList>
    </citation>
    <scope>NUCLEOTIDE SEQUENCE</scope>
    <source>
        <strain evidence="2">DAOMC 236422</strain>
    </source>
</reference>
<protein>
    <submittedName>
        <fullName evidence="2">Uncharacterized protein</fullName>
    </submittedName>
</protein>
<keyword evidence="3" id="KW-1185">Reference proteome</keyword>
<gene>
    <name evidence="2" type="ORF">A4X09_0g2519</name>
</gene>
<feature type="region of interest" description="Disordered" evidence="1">
    <location>
        <begin position="20"/>
        <end position="39"/>
    </location>
</feature>
<comment type="caution">
    <text evidence="2">The sequence shown here is derived from an EMBL/GenBank/DDBJ whole genome shotgun (WGS) entry which is preliminary data.</text>
</comment>
<dbReference type="AlphaFoldDB" id="A0A8X7NBC9"/>
<evidence type="ECO:0000313" key="3">
    <source>
        <dbReference type="Proteomes" id="UP000078113"/>
    </source>
</evidence>
<name>A0A8X7NBC9_9BASI</name>
<feature type="region of interest" description="Disordered" evidence="1">
    <location>
        <begin position="150"/>
        <end position="179"/>
    </location>
</feature>
<evidence type="ECO:0000313" key="2">
    <source>
        <dbReference type="EMBL" id="KAE8269837.1"/>
    </source>
</evidence>
<organism evidence="2 3">
    <name type="scientific">Tilletia walkeri</name>
    <dbReference type="NCBI Taxonomy" id="117179"/>
    <lineage>
        <taxon>Eukaryota</taxon>
        <taxon>Fungi</taxon>
        <taxon>Dikarya</taxon>
        <taxon>Basidiomycota</taxon>
        <taxon>Ustilaginomycotina</taxon>
        <taxon>Exobasidiomycetes</taxon>
        <taxon>Tilletiales</taxon>
        <taxon>Tilletiaceae</taxon>
        <taxon>Tilletia</taxon>
    </lineage>
</organism>
<dbReference type="EMBL" id="LWDG02000076">
    <property type="protein sequence ID" value="KAE8269837.1"/>
    <property type="molecule type" value="Genomic_DNA"/>
</dbReference>
<dbReference type="Proteomes" id="UP000078113">
    <property type="component" value="Unassembled WGS sequence"/>
</dbReference>
<feature type="compositionally biased region" description="Basic and acidic residues" evidence="1">
    <location>
        <begin position="22"/>
        <end position="31"/>
    </location>
</feature>
<evidence type="ECO:0000256" key="1">
    <source>
        <dbReference type="SAM" id="MobiDB-lite"/>
    </source>
</evidence>